<keyword evidence="5" id="KW-0328">Glycosyltransferase</keyword>
<dbReference type="GO" id="GO:0051301">
    <property type="term" value="P:cell division"/>
    <property type="evidence" value="ECO:0007669"/>
    <property type="project" value="UniProtKB-KW"/>
</dbReference>
<keyword evidence="6" id="KW-0808">Transferase</keyword>
<evidence type="ECO:0000256" key="17">
    <source>
        <dbReference type="SAM" id="MobiDB-lite"/>
    </source>
</evidence>
<comment type="pathway">
    <text evidence="2">Cell wall biogenesis; peptidoglycan biosynthesis.</text>
</comment>
<keyword evidence="3" id="KW-1003">Cell membrane</keyword>
<dbReference type="Pfam" id="PF01098">
    <property type="entry name" value="FTSW_RODA_SPOVE"/>
    <property type="match status" value="1"/>
</dbReference>
<feature type="transmembrane region" description="Helical" evidence="18">
    <location>
        <begin position="355"/>
        <end position="379"/>
    </location>
</feature>
<dbReference type="PANTHER" id="PTHR30474">
    <property type="entry name" value="CELL CYCLE PROTEIN"/>
    <property type="match status" value="1"/>
</dbReference>
<feature type="compositionally biased region" description="Low complexity" evidence="17">
    <location>
        <begin position="1"/>
        <end position="31"/>
    </location>
</feature>
<proteinExistence type="predicted"/>
<feature type="transmembrane region" description="Helical" evidence="18">
    <location>
        <begin position="241"/>
        <end position="260"/>
    </location>
</feature>
<evidence type="ECO:0000256" key="8">
    <source>
        <dbReference type="ARBA" id="ARBA00022960"/>
    </source>
</evidence>
<protein>
    <recommendedName>
        <fullName evidence="15">peptidoglycan glycosyltransferase</fullName>
        <ecNumber evidence="15">2.4.99.28</ecNumber>
    </recommendedName>
    <alternativeName>
        <fullName evidence="14">Peptidoglycan polymerase</fullName>
    </alternativeName>
</protein>
<comment type="subcellular location">
    <subcellularLocation>
        <location evidence="1">Cell membrane</location>
        <topology evidence="1">Multi-pass membrane protein</topology>
    </subcellularLocation>
</comment>
<keyword evidence="13" id="KW-0961">Cell wall biogenesis/degradation</keyword>
<dbReference type="GO" id="GO:0032153">
    <property type="term" value="C:cell division site"/>
    <property type="evidence" value="ECO:0007669"/>
    <property type="project" value="TreeGrafter"/>
</dbReference>
<evidence type="ECO:0000256" key="2">
    <source>
        <dbReference type="ARBA" id="ARBA00004752"/>
    </source>
</evidence>
<evidence type="ECO:0000256" key="3">
    <source>
        <dbReference type="ARBA" id="ARBA00022475"/>
    </source>
</evidence>
<dbReference type="EC" id="2.4.99.28" evidence="15"/>
<feature type="transmembrane region" description="Helical" evidence="18">
    <location>
        <begin position="118"/>
        <end position="144"/>
    </location>
</feature>
<gene>
    <name evidence="19" type="ORF">UFOPK2766_02122</name>
</gene>
<dbReference type="InterPro" id="IPR018365">
    <property type="entry name" value="Cell_cycle_FtsW-rel_CS"/>
</dbReference>
<evidence type="ECO:0000256" key="11">
    <source>
        <dbReference type="ARBA" id="ARBA00023136"/>
    </source>
</evidence>
<evidence type="ECO:0000256" key="10">
    <source>
        <dbReference type="ARBA" id="ARBA00022989"/>
    </source>
</evidence>
<dbReference type="PANTHER" id="PTHR30474:SF2">
    <property type="entry name" value="PEPTIDOGLYCAN GLYCOSYLTRANSFERASE FTSW-RELATED"/>
    <property type="match status" value="1"/>
</dbReference>
<comment type="catalytic activity">
    <reaction evidence="16">
        <text>[GlcNAc-(1-&gt;4)-Mur2Ac(oyl-L-Ala-gamma-D-Glu-L-Lys-D-Ala-D-Ala)](n)-di-trans,octa-cis-undecaprenyl diphosphate + beta-D-GlcNAc-(1-&gt;4)-Mur2Ac(oyl-L-Ala-gamma-D-Glu-L-Lys-D-Ala-D-Ala)-di-trans,octa-cis-undecaprenyl diphosphate = [GlcNAc-(1-&gt;4)-Mur2Ac(oyl-L-Ala-gamma-D-Glu-L-Lys-D-Ala-D-Ala)](n+1)-di-trans,octa-cis-undecaprenyl diphosphate + di-trans,octa-cis-undecaprenyl diphosphate + H(+)</text>
        <dbReference type="Rhea" id="RHEA:23708"/>
        <dbReference type="Rhea" id="RHEA-COMP:9602"/>
        <dbReference type="Rhea" id="RHEA-COMP:9603"/>
        <dbReference type="ChEBI" id="CHEBI:15378"/>
        <dbReference type="ChEBI" id="CHEBI:58405"/>
        <dbReference type="ChEBI" id="CHEBI:60033"/>
        <dbReference type="ChEBI" id="CHEBI:78435"/>
        <dbReference type="EC" id="2.4.99.28"/>
    </reaction>
</comment>
<evidence type="ECO:0000256" key="12">
    <source>
        <dbReference type="ARBA" id="ARBA00023306"/>
    </source>
</evidence>
<evidence type="ECO:0000256" key="16">
    <source>
        <dbReference type="ARBA" id="ARBA00049902"/>
    </source>
</evidence>
<dbReference type="EMBL" id="CAEZYU010000139">
    <property type="protein sequence ID" value="CAB4759317.1"/>
    <property type="molecule type" value="Genomic_DNA"/>
</dbReference>
<dbReference type="PROSITE" id="PS00428">
    <property type="entry name" value="FTSW_RODA_SPOVE"/>
    <property type="match status" value="1"/>
</dbReference>
<dbReference type="GO" id="GO:0071555">
    <property type="term" value="P:cell wall organization"/>
    <property type="evidence" value="ECO:0007669"/>
    <property type="project" value="UniProtKB-KW"/>
</dbReference>
<dbReference type="GO" id="GO:0005886">
    <property type="term" value="C:plasma membrane"/>
    <property type="evidence" value="ECO:0007669"/>
    <property type="project" value="UniProtKB-SubCell"/>
</dbReference>
<feature type="transmembrane region" description="Helical" evidence="18">
    <location>
        <begin position="164"/>
        <end position="182"/>
    </location>
</feature>
<dbReference type="AlphaFoldDB" id="A0A6J6ULC2"/>
<evidence type="ECO:0000256" key="14">
    <source>
        <dbReference type="ARBA" id="ARBA00032370"/>
    </source>
</evidence>
<feature type="region of interest" description="Disordered" evidence="17">
    <location>
        <begin position="1"/>
        <end position="33"/>
    </location>
</feature>
<keyword evidence="4" id="KW-0132">Cell division</keyword>
<dbReference type="InterPro" id="IPR013437">
    <property type="entry name" value="FtsW"/>
</dbReference>
<feature type="transmembrane region" description="Helical" evidence="18">
    <location>
        <begin position="194"/>
        <end position="211"/>
    </location>
</feature>
<dbReference type="GO" id="GO:0015648">
    <property type="term" value="F:lipid-linked peptidoglycan transporter activity"/>
    <property type="evidence" value="ECO:0007669"/>
    <property type="project" value="TreeGrafter"/>
</dbReference>
<organism evidence="19">
    <name type="scientific">freshwater metagenome</name>
    <dbReference type="NCBI Taxonomy" id="449393"/>
    <lineage>
        <taxon>unclassified sequences</taxon>
        <taxon>metagenomes</taxon>
        <taxon>ecological metagenomes</taxon>
    </lineage>
</organism>
<evidence type="ECO:0000256" key="5">
    <source>
        <dbReference type="ARBA" id="ARBA00022676"/>
    </source>
</evidence>
<sequence>MSSRTSGTRSSGTRTSGTRTSGRKSSSSSSTRHLRGVDVEVMQVGPKAEHLLLGSAGLLCLLGIVMVYSASSVASVQASQANWSTGAKQLLWMVLGLCLGLVASRIPLMIWRDRIAPVMIVVALGLQFVLALDIALGAVGGPHIPFALTTNGATRWLGAGSFQFQPSDFAKLALILWLARFLDRRSRDIGSFDLLKPIFFVTGLLGLMVLLGDDLGTTLLLGVIVIVMLFLAGAPLRQVGGIAAVAASLAAVVILLFGGFRVQRIAAYFNPSGHQSTGGYQLLQSQIGFASGGLLGSGPGNSRAKWGYLPEADTDFILAIIGEELGLLGSLVVLGAFVVFMFAGIRIALRSSSKFGRLVAIGITTWIGVQAMINIMVTVGALPTKGITLPFVSYGGSSLMMCMLSVGVMVSVARES</sequence>
<evidence type="ECO:0000256" key="18">
    <source>
        <dbReference type="SAM" id="Phobius"/>
    </source>
</evidence>
<dbReference type="GO" id="GO:0008360">
    <property type="term" value="P:regulation of cell shape"/>
    <property type="evidence" value="ECO:0007669"/>
    <property type="project" value="UniProtKB-KW"/>
</dbReference>
<dbReference type="GO" id="GO:0008955">
    <property type="term" value="F:peptidoglycan glycosyltransferase activity"/>
    <property type="evidence" value="ECO:0007669"/>
    <property type="project" value="UniProtKB-EC"/>
</dbReference>
<feature type="transmembrane region" description="Helical" evidence="18">
    <location>
        <begin position="217"/>
        <end position="234"/>
    </location>
</feature>
<evidence type="ECO:0000256" key="15">
    <source>
        <dbReference type="ARBA" id="ARBA00044770"/>
    </source>
</evidence>
<keyword evidence="8" id="KW-0133">Cell shape</keyword>
<evidence type="ECO:0000256" key="13">
    <source>
        <dbReference type="ARBA" id="ARBA00023316"/>
    </source>
</evidence>
<feature type="transmembrane region" description="Helical" evidence="18">
    <location>
        <begin position="316"/>
        <end position="343"/>
    </location>
</feature>
<feature type="transmembrane region" description="Helical" evidence="18">
    <location>
        <begin position="90"/>
        <end position="111"/>
    </location>
</feature>
<feature type="transmembrane region" description="Helical" evidence="18">
    <location>
        <begin position="51"/>
        <end position="70"/>
    </location>
</feature>
<keyword evidence="12" id="KW-0131">Cell cycle</keyword>
<feature type="transmembrane region" description="Helical" evidence="18">
    <location>
        <begin position="391"/>
        <end position="413"/>
    </location>
</feature>
<evidence type="ECO:0000256" key="4">
    <source>
        <dbReference type="ARBA" id="ARBA00022618"/>
    </source>
</evidence>
<reference evidence="19" key="1">
    <citation type="submission" date="2020-05" db="EMBL/GenBank/DDBJ databases">
        <authorList>
            <person name="Chiriac C."/>
            <person name="Salcher M."/>
            <person name="Ghai R."/>
            <person name="Kavagutti S V."/>
        </authorList>
    </citation>
    <scope>NUCLEOTIDE SEQUENCE</scope>
</reference>
<name>A0A6J6ULC2_9ZZZZ</name>
<evidence type="ECO:0000256" key="9">
    <source>
        <dbReference type="ARBA" id="ARBA00022984"/>
    </source>
</evidence>
<dbReference type="NCBIfam" id="TIGR02614">
    <property type="entry name" value="ftsW"/>
    <property type="match status" value="1"/>
</dbReference>
<accession>A0A6J6ULC2</accession>
<keyword evidence="7 18" id="KW-0812">Transmembrane</keyword>
<keyword evidence="11 18" id="KW-0472">Membrane</keyword>
<dbReference type="InterPro" id="IPR001182">
    <property type="entry name" value="FtsW/RodA"/>
</dbReference>
<evidence type="ECO:0000256" key="7">
    <source>
        <dbReference type="ARBA" id="ARBA00022692"/>
    </source>
</evidence>
<keyword evidence="10 18" id="KW-1133">Transmembrane helix</keyword>
<dbReference type="GO" id="GO:0009252">
    <property type="term" value="P:peptidoglycan biosynthetic process"/>
    <property type="evidence" value="ECO:0007669"/>
    <property type="project" value="UniProtKB-KW"/>
</dbReference>
<evidence type="ECO:0000256" key="6">
    <source>
        <dbReference type="ARBA" id="ARBA00022679"/>
    </source>
</evidence>
<keyword evidence="9" id="KW-0573">Peptidoglycan synthesis</keyword>
<evidence type="ECO:0000313" key="19">
    <source>
        <dbReference type="EMBL" id="CAB4759317.1"/>
    </source>
</evidence>
<evidence type="ECO:0000256" key="1">
    <source>
        <dbReference type="ARBA" id="ARBA00004651"/>
    </source>
</evidence>